<dbReference type="Proteomes" id="UP001330434">
    <property type="component" value="Chromosome"/>
</dbReference>
<evidence type="ECO:0008006" key="4">
    <source>
        <dbReference type="Google" id="ProtNLM"/>
    </source>
</evidence>
<accession>A0ABZ2C4W8</accession>
<dbReference type="RefSeq" id="WP_331256244.1">
    <property type="nucleotide sequence ID" value="NZ_CP133270.1"/>
</dbReference>
<protein>
    <recommendedName>
        <fullName evidence="4">Lipoprotein</fullName>
    </recommendedName>
</protein>
<keyword evidence="3" id="KW-1185">Reference proteome</keyword>
<name>A0ABZ2C4W8_9PROT</name>
<gene>
    <name evidence="2" type="ORF">Bealeia1_01721</name>
</gene>
<dbReference type="EMBL" id="CP133270">
    <property type="protein sequence ID" value="WVX67509.1"/>
    <property type="molecule type" value="Genomic_DNA"/>
</dbReference>
<evidence type="ECO:0000256" key="1">
    <source>
        <dbReference type="SAM" id="MobiDB-lite"/>
    </source>
</evidence>
<organism evidence="2 3">
    <name type="scientific">Candidatus Bealeia paramacronuclearis</name>
    <dbReference type="NCBI Taxonomy" id="1921001"/>
    <lineage>
        <taxon>Bacteria</taxon>
        <taxon>Pseudomonadati</taxon>
        <taxon>Pseudomonadota</taxon>
        <taxon>Alphaproteobacteria</taxon>
        <taxon>Holosporales</taxon>
        <taxon>Holosporaceae</taxon>
        <taxon>Candidatus Bealeia</taxon>
    </lineage>
</organism>
<evidence type="ECO:0000313" key="2">
    <source>
        <dbReference type="EMBL" id="WVX67509.1"/>
    </source>
</evidence>
<sequence length="274" mass="30768">MKKFAFISPLLLLSGCNLMEPPLTRQEILANYRNQCLDYGFAWGSPQLAQCIENLEYHEEKLNVERRKARALEGKSAGNKNTAAYRSGSTQAPLQINHVNSKQSVYSEKITIINNTQHRVTPVFVPTMSELTPQKTQSKPVSQNATIPTVVETPLTKSSGVETQMPQPIVIEPEIPNIPEVPVIHPVHEPENFPQTTTVTEMTAPIVQEPENVVQQPTVIIEEPVISNLKEEETEKPAESKEKDEKKLNSTDSDEEETKKDTMTLENEENQVEN</sequence>
<proteinExistence type="predicted"/>
<evidence type="ECO:0000313" key="3">
    <source>
        <dbReference type="Proteomes" id="UP001330434"/>
    </source>
</evidence>
<feature type="region of interest" description="Disordered" evidence="1">
    <location>
        <begin position="224"/>
        <end position="274"/>
    </location>
</feature>
<dbReference type="PROSITE" id="PS51257">
    <property type="entry name" value="PROKAR_LIPOPROTEIN"/>
    <property type="match status" value="1"/>
</dbReference>
<reference evidence="2 3" key="1">
    <citation type="journal article" date="2024" name="Environ. Microbiol.">
        <title>Novel evolutionary insights on the interactions of the Holosporales (Alphaproteobacteria) with eukaryotic hosts from comparative genomics.</title>
        <authorList>
            <person name="Giovannini M."/>
            <person name="Petroni G."/>
            <person name="Castelli M."/>
        </authorList>
    </citation>
    <scope>NUCLEOTIDE SEQUENCE [LARGE SCALE GENOMIC DNA]</scope>
    <source>
        <strain evidence="2 3">US_Bl 15I1</strain>
    </source>
</reference>
<feature type="compositionally biased region" description="Basic and acidic residues" evidence="1">
    <location>
        <begin position="229"/>
        <end position="249"/>
    </location>
</feature>